<dbReference type="PANTHER" id="PTHR47782:SF1">
    <property type="entry name" value="PYRIMIDINE PATHWAY REGULATORY PROTEIN 1"/>
    <property type="match status" value="1"/>
</dbReference>
<dbReference type="InterPro" id="IPR001138">
    <property type="entry name" value="Zn2Cys6_DnaBD"/>
</dbReference>
<dbReference type="GO" id="GO:0043565">
    <property type="term" value="F:sequence-specific DNA binding"/>
    <property type="evidence" value="ECO:0007669"/>
    <property type="project" value="TreeGrafter"/>
</dbReference>
<sequence>MTSSKKREREHNNDTDDTLLADDADTSTTAISVSTTNFRSVSACNRCRTRKNRCDQRLPRCTNCERAKVDCVGFDPVSKRPIPRNYVYYLETRVNNLEALLVANGIACPAPSENFAISDAIMPSVPFPPQPGLTARVADDDAGERESTLDPALHEDVGGFLKRSKLASKVSGPGTSTPSRVSHTTGIPFARVVYAAVKSSVTPTAPAERNVTKPQNVLSSATASGGGGSDSFFGLNTKPTVAPAPFPDSQVGQRLAELYFEHANPQIPILHRGEFTKLLERVYATDVKKRTPRELYLLNIVFAIGSGIIMDSSPAERPSMAPVSASDDASAAPNRKRQRLASQQYQPEEYHSAAIVHLDSFLGSPPAAEGSSGGLEELQAVLLLAGLALLRPVAPGLWYIIGVAVSDEVVTTEFPSLLDDKYITPTGFLRSPGEVELPTYKLVAHHYFRLRLLQSEILQVLQHRQAEQVRLLGANRHNEYIHTELPSPFVIRFHSFRDWRVDVDRRLREWKESAPDQVSTGVDFTPLFLELNYWQAIIMLYRQSLTVPEPLAGELSPSTGGEVQSPGAASLEPKEDEEMVFMRVAQAGQTVLKIYRQLHRLKLVNYTFLATHHLFLSGK</sequence>
<keyword evidence="2" id="KW-0479">Metal-binding</keyword>
<evidence type="ECO:0000256" key="8">
    <source>
        <dbReference type="SAM" id="MobiDB-lite"/>
    </source>
</evidence>
<dbReference type="InterPro" id="IPR036864">
    <property type="entry name" value="Zn2-C6_fun-type_DNA-bd_sf"/>
</dbReference>
<evidence type="ECO:0000256" key="6">
    <source>
        <dbReference type="ARBA" id="ARBA00023163"/>
    </source>
</evidence>
<dbReference type="CDD" id="cd00067">
    <property type="entry name" value="GAL4"/>
    <property type="match status" value="1"/>
</dbReference>
<dbReference type="GO" id="GO:0045944">
    <property type="term" value="P:positive regulation of transcription by RNA polymerase II"/>
    <property type="evidence" value="ECO:0007669"/>
    <property type="project" value="TreeGrafter"/>
</dbReference>
<dbReference type="OrthoDB" id="5373550at2759"/>
<name>A0A4U0V616_9PEZI</name>
<protein>
    <recommendedName>
        <fullName evidence="9">Zn(2)-C6 fungal-type domain-containing protein</fullName>
    </recommendedName>
</protein>
<reference evidence="10 11" key="1">
    <citation type="submission" date="2017-03" db="EMBL/GenBank/DDBJ databases">
        <title>Genomes of endolithic fungi from Antarctica.</title>
        <authorList>
            <person name="Coleine C."/>
            <person name="Masonjones S."/>
            <person name="Stajich J.E."/>
        </authorList>
    </citation>
    <scope>NUCLEOTIDE SEQUENCE [LARGE SCALE GENOMIC DNA]</scope>
    <source>
        <strain evidence="10 11">CCFEE 5311</strain>
    </source>
</reference>
<evidence type="ECO:0000313" key="10">
    <source>
        <dbReference type="EMBL" id="TKA44208.1"/>
    </source>
</evidence>
<gene>
    <name evidence="10" type="ORF">B0A54_04975</name>
</gene>
<evidence type="ECO:0000256" key="7">
    <source>
        <dbReference type="ARBA" id="ARBA00023242"/>
    </source>
</evidence>
<dbReference type="GO" id="GO:0006351">
    <property type="term" value="P:DNA-templated transcription"/>
    <property type="evidence" value="ECO:0007669"/>
    <property type="project" value="InterPro"/>
</dbReference>
<dbReference type="AlphaFoldDB" id="A0A4U0V616"/>
<feature type="compositionally biased region" description="Basic and acidic residues" evidence="8">
    <location>
        <begin position="1"/>
        <end position="14"/>
    </location>
</feature>
<dbReference type="InterPro" id="IPR007219">
    <property type="entry name" value="XnlR_reg_dom"/>
</dbReference>
<accession>A0A4U0V616</accession>
<dbReference type="SMART" id="SM00066">
    <property type="entry name" value="GAL4"/>
    <property type="match status" value="1"/>
</dbReference>
<dbReference type="SUPFAM" id="SSF57701">
    <property type="entry name" value="Zn2/Cys6 DNA-binding domain"/>
    <property type="match status" value="1"/>
</dbReference>
<evidence type="ECO:0000256" key="3">
    <source>
        <dbReference type="ARBA" id="ARBA00022833"/>
    </source>
</evidence>
<dbReference type="PROSITE" id="PS00463">
    <property type="entry name" value="ZN2_CY6_FUNGAL_1"/>
    <property type="match status" value="1"/>
</dbReference>
<evidence type="ECO:0000256" key="1">
    <source>
        <dbReference type="ARBA" id="ARBA00004123"/>
    </source>
</evidence>
<keyword evidence="3" id="KW-0862">Zinc</keyword>
<dbReference type="GO" id="GO:0008270">
    <property type="term" value="F:zinc ion binding"/>
    <property type="evidence" value="ECO:0007669"/>
    <property type="project" value="InterPro"/>
</dbReference>
<proteinExistence type="predicted"/>
<keyword evidence="5" id="KW-0238">DNA-binding</keyword>
<dbReference type="GO" id="GO:0005634">
    <property type="term" value="C:nucleus"/>
    <property type="evidence" value="ECO:0007669"/>
    <property type="project" value="UniProtKB-SubCell"/>
</dbReference>
<evidence type="ECO:0000259" key="9">
    <source>
        <dbReference type="PROSITE" id="PS50048"/>
    </source>
</evidence>
<organism evidence="10 11">
    <name type="scientific">Friedmanniomyces endolithicus</name>
    <dbReference type="NCBI Taxonomy" id="329885"/>
    <lineage>
        <taxon>Eukaryota</taxon>
        <taxon>Fungi</taxon>
        <taxon>Dikarya</taxon>
        <taxon>Ascomycota</taxon>
        <taxon>Pezizomycotina</taxon>
        <taxon>Dothideomycetes</taxon>
        <taxon>Dothideomycetidae</taxon>
        <taxon>Mycosphaerellales</taxon>
        <taxon>Teratosphaeriaceae</taxon>
        <taxon>Friedmanniomyces</taxon>
    </lineage>
</organism>
<evidence type="ECO:0000256" key="2">
    <source>
        <dbReference type="ARBA" id="ARBA00022723"/>
    </source>
</evidence>
<dbReference type="Pfam" id="PF00172">
    <property type="entry name" value="Zn_clus"/>
    <property type="match status" value="1"/>
</dbReference>
<keyword evidence="4" id="KW-0805">Transcription regulation</keyword>
<dbReference type="Proteomes" id="UP000310066">
    <property type="component" value="Unassembled WGS sequence"/>
</dbReference>
<dbReference type="Pfam" id="PF04082">
    <property type="entry name" value="Fungal_trans"/>
    <property type="match status" value="1"/>
</dbReference>
<evidence type="ECO:0000313" key="11">
    <source>
        <dbReference type="Proteomes" id="UP000310066"/>
    </source>
</evidence>
<feature type="domain" description="Zn(2)-C6 fungal-type" evidence="9">
    <location>
        <begin position="43"/>
        <end position="72"/>
    </location>
</feature>
<dbReference type="EMBL" id="NAJP01000016">
    <property type="protein sequence ID" value="TKA44208.1"/>
    <property type="molecule type" value="Genomic_DNA"/>
</dbReference>
<dbReference type="PANTHER" id="PTHR47782">
    <property type="entry name" value="ZN(II)2CYS6 TRANSCRIPTION FACTOR (EUROFUNG)-RELATED"/>
    <property type="match status" value="1"/>
</dbReference>
<dbReference type="STRING" id="329885.A0A4U0V616"/>
<dbReference type="CDD" id="cd14723">
    <property type="entry name" value="ZIP_Ppr1"/>
    <property type="match status" value="1"/>
</dbReference>
<dbReference type="Gene3D" id="4.10.240.10">
    <property type="entry name" value="Zn(2)-C6 fungal-type DNA-binding domain"/>
    <property type="match status" value="1"/>
</dbReference>
<evidence type="ECO:0000256" key="5">
    <source>
        <dbReference type="ARBA" id="ARBA00023125"/>
    </source>
</evidence>
<comment type="subcellular location">
    <subcellularLocation>
        <location evidence="1">Nucleus</location>
    </subcellularLocation>
</comment>
<feature type="region of interest" description="Disordered" evidence="8">
    <location>
        <begin position="203"/>
        <end position="232"/>
    </location>
</feature>
<feature type="compositionally biased region" description="Low complexity" evidence="8">
    <location>
        <begin position="318"/>
        <end position="333"/>
    </location>
</feature>
<evidence type="ECO:0000256" key="4">
    <source>
        <dbReference type="ARBA" id="ARBA00023015"/>
    </source>
</evidence>
<keyword evidence="6" id="KW-0804">Transcription</keyword>
<dbReference type="GO" id="GO:0000981">
    <property type="term" value="F:DNA-binding transcription factor activity, RNA polymerase II-specific"/>
    <property type="evidence" value="ECO:0007669"/>
    <property type="project" value="InterPro"/>
</dbReference>
<dbReference type="PROSITE" id="PS50048">
    <property type="entry name" value="ZN2_CY6_FUNGAL_2"/>
    <property type="match status" value="1"/>
</dbReference>
<comment type="caution">
    <text evidence="10">The sequence shown here is derived from an EMBL/GenBank/DDBJ whole genome shotgun (WGS) entry which is preliminary data.</text>
</comment>
<dbReference type="InterPro" id="IPR052202">
    <property type="entry name" value="Yeast_MetPath_Reg"/>
</dbReference>
<feature type="region of interest" description="Disordered" evidence="8">
    <location>
        <begin position="315"/>
        <end position="343"/>
    </location>
</feature>
<keyword evidence="7" id="KW-0539">Nucleus</keyword>
<dbReference type="CDD" id="cd12148">
    <property type="entry name" value="fungal_TF_MHR"/>
    <property type="match status" value="1"/>
</dbReference>
<feature type="region of interest" description="Disordered" evidence="8">
    <location>
        <begin position="1"/>
        <end position="21"/>
    </location>
</feature>